<feature type="transmembrane region" description="Helical" evidence="5">
    <location>
        <begin position="267"/>
        <end position="291"/>
    </location>
</feature>
<keyword evidence="2 5" id="KW-0812">Transmembrane</keyword>
<dbReference type="InterPro" id="IPR018086">
    <property type="entry name" value="NADH_UbQ_OxRdtase_su1_CS"/>
</dbReference>
<dbReference type="PANTHER" id="PTHR43359">
    <property type="entry name" value="FORMATE HYDROGENLYASE SUBUNIT 4"/>
    <property type="match status" value="1"/>
</dbReference>
<dbReference type="InterPro" id="IPR001694">
    <property type="entry name" value="NADH_UbQ_OxRdtase_su1/FPO"/>
</dbReference>
<dbReference type="GO" id="GO:0005886">
    <property type="term" value="C:plasma membrane"/>
    <property type="evidence" value="ECO:0007669"/>
    <property type="project" value="TreeGrafter"/>
</dbReference>
<dbReference type="AlphaFoldDB" id="A0A212J4D0"/>
<organism evidence="6">
    <name type="scientific">uncultured Desulfovibrio sp</name>
    <dbReference type="NCBI Taxonomy" id="167968"/>
    <lineage>
        <taxon>Bacteria</taxon>
        <taxon>Pseudomonadati</taxon>
        <taxon>Thermodesulfobacteriota</taxon>
        <taxon>Desulfovibrionia</taxon>
        <taxon>Desulfovibrionales</taxon>
        <taxon>Desulfovibrionaceae</taxon>
        <taxon>Desulfovibrio</taxon>
        <taxon>environmental samples</taxon>
    </lineage>
</organism>
<dbReference type="Pfam" id="PF00146">
    <property type="entry name" value="NADHdh"/>
    <property type="match status" value="1"/>
</dbReference>
<accession>A0A212J4D0</accession>
<protein>
    <submittedName>
        <fullName evidence="6">Hydrogenase 4, membrane subunit</fullName>
    </submittedName>
</protein>
<sequence>MFTMQSLSWPVSLLLAAAQTLLLLLLAPLLSGISRKIRARMHSRLGPLGAAGVLQDYRDLAKLMTRQEVAPAQSGIIFRIMPFVLIASAAAIAMTLPLIVTGSQMASAADLITLLYLFALYRFFFALSGLDSGSPFAGMGASREMLLGVLVEPVLMLALLVAALIAGSTNLGVISEIFRQNWGGSMPTAAALAMVACAFAVFIEMGKIPFDYPEAEQELQEGPLTEYSGPGLALVCLGVKFKQAVVASVFISVFLPFGNVTPESLSVVSVLTATVIFVLKLLVIFVLASLYENSLARGRFLLTPRVTWSGFGVAALAFVFYFSKL</sequence>
<dbReference type="EMBL" id="FLUP01000001">
    <property type="protein sequence ID" value="SBV94025.1"/>
    <property type="molecule type" value="Genomic_DNA"/>
</dbReference>
<evidence type="ECO:0000256" key="2">
    <source>
        <dbReference type="ARBA" id="ARBA00022692"/>
    </source>
</evidence>
<keyword evidence="3 5" id="KW-1133">Transmembrane helix</keyword>
<evidence type="ECO:0000256" key="4">
    <source>
        <dbReference type="ARBA" id="ARBA00023136"/>
    </source>
</evidence>
<feature type="transmembrane region" description="Helical" evidence="5">
    <location>
        <begin position="306"/>
        <end position="323"/>
    </location>
</feature>
<keyword evidence="4 5" id="KW-0472">Membrane</keyword>
<dbReference type="PANTHER" id="PTHR43359:SF1">
    <property type="entry name" value="FORMATE HYDROGENLYASE SUBUNIT 4-RELATED"/>
    <property type="match status" value="1"/>
</dbReference>
<feature type="transmembrane region" description="Helical" evidence="5">
    <location>
        <begin position="186"/>
        <end position="203"/>
    </location>
</feature>
<feature type="transmembrane region" description="Helical" evidence="5">
    <location>
        <begin position="150"/>
        <end position="174"/>
    </location>
</feature>
<proteinExistence type="predicted"/>
<gene>
    <name evidence="6" type="primary">hyfC</name>
    <name evidence="6" type="ORF">KM92DES2_10477</name>
</gene>
<evidence type="ECO:0000256" key="5">
    <source>
        <dbReference type="SAM" id="Phobius"/>
    </source>
</evidence>
<comment type="subcellular location">
    <subcellularLocation>
        <location evidence="1">Membrane</location>
        <topology evidence="1">Multi-pass membrane protein</topology>
    </subcellularLocation>
</comment>
<feature type="transmembrane region" description="Helical" evidence="5">
    <location>
        <begin position="76"/>
        <end position="99"/>
    </location>
</feature>
<reference evidence="6" key="1">
    <citation type="submission" date="2016-04" db="EMBL/GenBank/DDBJ databases">
        <authorList>
            <person name="Evans L.H."/>
            <person name="Alamgir A."/>
            <person name="Owens N."/>
            <person name="Weber N.D."/>
            <person name="Virtaneva K."/>
            <person name="Barbian K."/>
            <person name="Babar A."/>
            <person name="Rosenke K."/>
        </authorList>
    </citation>
    <scope>NUCLEOTIDE SEQUENCE</scope>
    <source>
        <strain evidence="6">92-2</strain>
    </source>
</reference>
<dbReference type="InterPro" id="IPR052561">
    <property type="entry name" value="ComplexI_Subunit1"/>
</dbReference>
<feature type="transmembrane region" description="Helical" evidence="5">
    <location>
        <begin position="111"/>
        <end position="130"/>
    </location>
</feature>
<name>A0A212J4D0_9BACT</name>
<evidence type="ECO:0000313" key="6">
    <source>
        <dbReference type="EMBL" id="SBV94025.1"/>
    </source>
</evidence>
<evidence type="ECO:0000256" key="3">
    <source>
        <dbReference type="ARBA" id="ARBA00022989"/>
    </source>
</evidence>
<evidence type="ECO:0000256" key="1">
    <source>
        <dbReference type="ARBA" id="ARBA00004141"/>
    </source>
</evidence>
<dbReference type="PROSITE" id="PS00668">
    <property type="entry name" value="COMPLEX1_ND1_2"/>
    <property type="match status" value="1"/>
</dbReference>
<dbReference type="RefSeq" id="WP_275161313.1">
    <property type="nucleotide sequence ID" value="NZ_LT598928.1"/>
</dbReference>